<dbReference type="InterPro" id="IPR048020">
    <property type="entry name" value="Transpos_IS3"/>
</dbReference>
<gene>
    <name evidence="3" type="ORF">SAMN05216193_10832</name>
</gene>
<dbReference type="Gene3D" id="3.30.420.10">
    <property type="entry name" value="Ribonuclease H-like superfamily/Ribonuclease H"/>
    <property type="match status" value="1"/>
</dbReference>
<dbReference type="InterPro" id="IPR012337">
    <property type="entry name" value="RNaseH-like_sf"/>
</dbReference>
<dbReference type="SUPFAM" id="SSF53098">
    <property type="entry name" value="Ribonuclease H-like"/>
    <property type="match status" value="1"/>
</dbReference>
<evidence type="ECO:0000259" key="2">
    <source>
        <dbReference type="PROSITE" id="PS50994"/>
    </source>
</evidence>
<dbReference type="Pfam" id="PF13683">
    <property type="entry name" value="rve_3"/>
    <property type="match status" value="1"/>
</dbReference>
<reference evidence="4" key="1">
    <citation type="submission" date="2016-10" db="EMBL/GenBank/DDBJ databases">
        <authorList>
            <person name="Varghese N."/>
            <person name="Submissions S."/>
        </authorList>
    </citation>
    <scope>NUCLEOTIDE SEQUENCE [LARGE SCALE GENOMIC DNA]</scope>
    <source>
        <strain evidence="4">JCM 21621</strain>
    </source>
</reference>
<dbReference type="GO" id="GO:0015074">
    <property type="term" value="P:DNA integration"/>
    <property type="evidence" value="ECO:0007669"/>
    <property type="project" value="InterPro"/>
</dbReference>
<proteinExistence type="predicted"/>
<accession>A0A1H0H1X0</accession>
<dbReference type="PROSITE" id="PS50994">
    <property type="entry name" value="INTEGRASE"/>
    <property type="match status" value="1"/>
</dbReference>
<dbReference type="InterPro" id="IPR050900">
    <property type="entry name" value="Transposase_IS3/IS150/IS904"/>
</dbReference>
<feature type="domain" description="Integrase catalytic" evidence="2">
    <location>
        <begin position="105"/>
        <end position="265"/>
    </location>
</feature>
<dbReference type="Proteomes" id="UP000242957">
    <property type="component" value="Unassembled WGS sequence"/>
</dbReference>
<organism evidence="3 4">
    <name type="scientific">Pseudomonas jinjuensis</name>
    <dbReference type="NCBI Taxonomy" id="198616"/>
    <lineage>
        <taxon>Bacteria</taxon>
        <taxon>Pseudomonadati</taxon>
        <taxon>Pseudomonadota</taxon>
        <taxon>Gammaproteobacteria</taxon>
        <taxon>Pseudomonadales</taxon>
        <taxon>Pseudomonadaceae</taxon>
        <taxon>Pseudomonas</taxon>
    </lineage>
</organism>
<protein>
    <submittedName>
        <fullName evidence="3">Transposase InsO and inactivated derivatives</fullName>
    </submittedName>
</protein>
<dbReference type="AlphaFoldDB" id="A0A1H0H1X0"/>
<evidence type="ECO:0000256" key="1">
    <source>
        <dbReference type="SAM" id="MobiDB-lite"/>
    </source>
</evidence>
<dbReference type="NCBIfam" id="NF033516">
    <property type="entry name" value="transpos_IS3"/>
    <property type="match status" value="1"/>
</dbReference>
<evidence type="ECO:0000313" key="3">
    <source>
        <dbReference type="EMBL" id="SDO13100.1"/>
    </source>
</evidence>
<dbReference type="InterPro" id="IPR036397">
    <property type="entry name" value="RNaseH_sf"/>
</dbReference>
<dbReference type="EMBL" id="FNIJ01000008">
    <property type="protein sequence ID" value="SDO13100.1"/>
    <property type="molecule type" value="Genomic_DNA"/>
</dbReference>
<dbReference type="GO" id="GO:0003676">
    <property type="term" value="F:nucleic acid binding"/>
    <property type="evidence" value="ECO:0007669"/>
    <property type="project" value="InterPro"/>
</dbReference>
<feature type="region of interest" description="Disordered" evidence="1">
    <location>
        <begin position="1"/>
        <end position="24"/>
    </location>
</feature>
<sequence length="265" mass="30889">MGVSRQAYYQRNRAADRRSQQDRQVTQFVRHVRMRQPRLGARKLHFLLQNQADPKLRVGRDCLFRVLGEHRLLVAPKRAYHKTPHSFHRFYRHPNLLKPGPQQVLPSAPERVWVADITYLPSQSGPLYLSLVTDAYSRKIVGHHVHEGLHAESVARAFSLALRQRKARHALVHHSDRGIQYCSAHYQRLHAQHSITCSMTDGYDCYQNALAERVNGILKNELLSQRPQDLVQARRMVREAVDIYNRERPHQALQYKTPDAVHRAF</sequence>
<dbReference type="STRING" id="198616.SAMN05216193_10832"/>
<dbReference type="PANTHER" id="PTHR46889:SF5">
    <property type="entry name" value="INTEGRASE PROTEIN"/>
    <property type="match status" value="1"/>
</dbReference>
<keyword evidence="4" id="KW-1185">Reference proteome</keyword>
<dbReference type="PANTHER" id="PTHR46889">
    <property type="entry name" value="TRANSPOSASE INSF FOR INSERTION SEQUENCE IS3B-RELATED"/>
    <property type="match status" value="1"/>
</dbReference>
<dbReference type="InterPro" id="IPR001584">
    <property type="entry name" value="Integrase_cat-core"/>
</dbReference>
<name>A0A1H0H1X0_9PSED</name>
<evidence type="ECO:0000313" key="4">
    <source>
        <dbReference type="Proteomes" id="UP000242957"/>
    </source>
</evidence>